<dbReference type="PROSITE" id="PS50883">
    <property type="entry name" value="EAL"/>
    <property type="match status" value="1"/>
</dbReference>
<dbReference type="RefSeq" id="WP_213237600.1">
    <property type="nucleotide sequence ID" value="NZ_JAHBCL010000024.1"/>
</dbReference>
<evidence type="ECO:0000313" key="4">
    <source>
        <dbReference type="Proteomes" id="UP000746471"/>
    </source>
</evidence>
<dbReference type="PROSITE" id="PS50887">
    <property type="entry name" value="GGDEF"/>
    <property type="match status" value="1"/>
</dbReference>
<evidence type="ECO:0000259" key="1">
    <source>
        <dbReference type="PROSITE" id="PS50883"/>
    </source>
</evidence>
<dbReference type="SMART" id="SM00267">
    <property type="entry name" value="GGDEF"/>
    <property type="match status" value="1"/>
</dbReference>
<feature type="domain" description="GGDEF" evidence="2">
    <location>
        <begin position="448"/>
        <end position="604"/>
    </location>
</feature>
<sequence length="608" mass="68865">MDMATADMVTSPPIGDYETDVLTFQQILEQGNISTRYQPIVNLKTGDIIGYEALSRGPMDSEYYSPLALIDKAHELGLVWELEMLFRQRALEHINALQSDQYMFINVDPDVIKTNEFKSGLTREYLDFIGGKETNIVFEITERTAITDYEMFQRVLENYRKQGYQIAIDDVGAGYSGLRSITEIRPNFIKIDMDLIRNIDKDFFKQALIKAFVETATTTNITIIAEGIETKEELKTLILLGVHAGQGFLLQQPQLLFTGISNVIKQKIYDYNHISFNLNQFSQAYHYISNLVNAPKETTFESMTSCETIRNYMEKECLRRVCICDHEQPVGIVMKHNLDATMSGKYGYAVFSNRPIERIMNRKPLVVDYYTPINVVAKLAMGRCDDEIFDDVVVTQSSQFFGLVSMKNIFEYTLMYEKNSAKEQNPLTGLPGNTIINRVLTDLVNSESQACVMYVDINEFKVYNDVYGFEKGDVMIKSLAEMIKSEAGQVFPQTAFVGHIGGDDFLIVCSGSDVSYEMLANRIIKRFGSERAAFFSKEHNAHHQIVSEDRYGITRTFSLTSLSISGIFGDLSSYKTSERLSEALAKLKKIVKKKGESASIFINCTPAS</sequence>
<dbReference type="InterPro" id="IPR050706">
    <property type="entry name" value="Cyclic-di-GMP_PDE-like"/>
</dbReference>
<dbReference type="NCBIfam" id="TIGR00254">
    <property type="entry name" value="GGDEF"/>
    <property type="match status" value="1"/>
</dbReference>
<organism evidence="3 4">
    <name type="scientific">Fusibacter paucivorans</name>
    <dbReference type="NCBI Taxonomy" id="76009"/>
    <lineage>
        <taxon>Bacteria</taxon>
        <taxon>Bacillati</taxon>
        <taxon>Bacillota</taxon>
        <taxon>Clostridia</taxon>
        <taxon>Eubacteriales</taxon>
        <taxon>Eubacteriales Family XII. Incertae Sedis</taxon>
        <taxon>Fusibacter</taxon>
    </lineage>
</organism>
<dbReference type="Gene3D" id="3.20.20.450">
    <property type="entry name" value="EAL domain"/>
    <property type="match status" value="1"/>
</dbReference>
<accession>A0ABS5PS59</accession>
<dbReference type="CDD" id="cd01949">
    <property type="entry name" value="GGDEF"/>
    <property type="match status" value="1"/>
</dbReference>
<dbReference type="InterPro" id="IPR046342">
    <property type="entry name" value="CBS_dom_sf"/>
</dbReference>
<dbReference type="Gene3D" id="3.10.580.10">
    <property type="entry name" value="CBS-domain"/>
    <property type="match status" value="1"/>
</dbReference>
<reference evidence="3 4" key="1">
    <citation type="submission" date="2021-05" db="EMBL/GenBank/DDBJ databases">
        <title>Fusibacter ferrireducens sp. nov., an anaerobic, sulfur- and Fe-reducing bacterium isolated from the mangrove sediment.</title>
        <authorList>
            <person name="Qiu D."/>
        </authorList>
    </citation>
    <scope>NUCLEOTIDE SEQUENCE [LARGE SCALE GENOMIC DNA]</scope>
    <source>
        <strain evidence="3 4">DSM 12116</strain>
    </source>
</reference>
<dbReference type="Proteomes" id="UP000746471">
    <property type="component" value="Unassembled WGS sequence"/>
</dbReference>
<dbReference type="Gene3D" id="3.30.70.270">
    <property type="match status" value="1"/>
</dbReference>
<evidence type="ECO:0000259" key="2">
    <source>
        <dbReference type="PROSITE" id="PS50887"/>
    </source>
</evidence>
<dbReference type="SUPFAM" id="SSF141868">
    <property type="entry name" value="EAL domain-like"/>
    <property type="match status" value="1"/>
</dbReference>
<dbReference type="Pfam" id="PF00563">
    <property type="entry name" value="EAL"/>
    <property type="match status" value="1"/>
</dbReference>
<keyword evidence="4" id="KW-1185">Reference proteome</keyword>
<dbReference type="InterPro" id="IPR029787">
    <property type="entry name" value="Nucleotide_cyclase"/>
</dbReference>
<dbReference type="InterPro" id="IPR000160">
    <property type="entry name" value="GGDEF_dom"/>
</dbReference>
<proteinExistence type="predicted"/>
<dbReference type="Pfam" id="PF00990">
    <property type="entry name" value="GGDEF"/>
    <property type="match status" value="1"/>
</dbReference>
<dbReference type="EMBL" id="JAHBCL010000024">
    <property type="protein sequence ID" value="MBS7527742.1"/>
    <property type="molecule type" value="Genomic_DNA"/>
</dbReference>
<dbReference type="PANTHER" id="PTHR33121">
    <property type="entry name" value="CYCLIC DI-GMP PHOSPHODIESTERASE PDEF"/>
    <property type="match status" value="1"/>
</dbReference>
<dbReference type="SUPFAM" id="SSF54631">
    <property type="entry name" value="CBS-domain pair"/>
    <property type="match status" value="1"/>
</dbReference>
<feature type="domain" description="EAL" evidence="1">
    <location>
        <begin position="17"/>
        <end position="267"/>
    </location>
</feature>
<dbReference type="CDD" id="cd01948">
    <property type="entry name" value="EAL"/>
    <property type="match status" value="1"/>
</dbReference>
<dbReference type="InterPro" id="IPR043128">
    <property type="entry name" value="Rev_trsase/Diguanyl_cyclase"/>
</dbReference>
<dbReference type="PANTHER" id="PTHR33121:SF76">
    <property type="entry name" value="SIGNALING PROTEIN"/>
    <property type="match status" value="1"/>
</dbReference>
<dbReference type="SMART" id="SM00052">
    <property type="entry name" value="EAL"/>
    <property type="match status" value="1"/>
</dbReference>
<dbReference type="InterPro" id="IPR001633">
    <property type="entry name" value="EAL_dom"/>
</dbReference>
<dbReference type="InterPro" id="IPR035919">
    <property type="entry name" value="EAL_sf"/>
</dbReference>
<name>A0ABS5PS59_9FIRM</name>
<comment type="caution">
    <text evidence="3">The sequence shown here is derived from an EMBL/GenBank/DDBJ whole genome shotgun (WGS) entry which is preliminary data.</text>
</comment>
<protein>
    <submittedName>
        <fullName evidence="3">GGDEF domain-containing protein</fullName>
    </submittedName>
</protein>
<evidence type="ECO:0000313" key="3">
    <source>
        <dbReference type="EMBL" id="MBS7527742.1"/>
    </source>
</evidence>
<dbReference type="SUPFAM" id="SSF55073">
    <property type="entry name" value="Nucleotide cyclase"/>
    <property type="match status" value="1"/>
</dbReference>
<gene>
    <name evidence="3" type="ORF">KHM83_13745</name>
</gene>